<dbReference type="SUPFAM" id="SSF50998">
    <property type="entry name" value="Quinoprotein alcohol dehydrogenase-like"/>
    <property type="match status" value="1"/>
</dbReference>
<dbReference type="RefSeq" id="WP_235871942.1">
    <property type="nucleotide sequence ID" value="NZ_FXXP01000002.1"/>
</dbReference>
<dbReference type="Gene3D" id="2.130.10.10">
    <property type="entry name" value="YVTN repeat-like/Quinoprotein amine dehydrogenase"/>
    <property type="match status" value="1"/>
</dbReference>
<dbReference type="SMART" id="SM00564">
    <property type="entry name" value="PQQ"/>
    <property type="match status" value="6"/>
</dbReference>
<evidence type="ECO:0000259" key="1">
    <source>
        <dbReference type="Pfam" id="PF13360"/>
    </source>
</evidence>
<feature type="domain" description="Pyrrolo-quinoline quinone repeat" evidence="1">
    <location>
        <begin position="126"/>
        <end position="360"/>
    </location>
</feature>
<dbReference type="InterPro" id="IPR015943">
    <property type="entry name" value="WD40/YVTN_repeat-like_dom_sf"/>
</dbReference>
<organism evidence="2 3">
    <name type="scientific">Pelagimonas phthalicica</name>
    <dbReference type="NCBI Taxonomy" id="1037362"/>
    <lineage>
        <taxon>Bacteria</taxon>
        <taxon>Pseudomonadati</taxon>
        <taxon>Pseudomonadota</taxon>
        <taxon>Alphaproteobacteria</taxon>
        <taxon>Rhodobacterales</taxon>
        <taxon>Roseobacteraceae</taxon>
        <taxon>Pelagimonas</taxon>
    </lineage>
</organism>
<dbReference type="PANTHER" id="PTHR34512">
    <property type="entry name" value="CELL SURFACE PROTEIN"/>
    <property type="match status" value="1"/>
</dbReference>
<dbReference type="PROSITE" id="PS51257">
    <property type="entry name" value="PROKAR_LIPOPROTEIN"/>
    <property type="match status" value="1"/>
</dbReference>
<dbReference type="Proteomes" id="UP000225972">
    <property type="component" value="Unassembled WGS sequence"/>
</dbReference>
<feature type="domain" description="Pyrrolo-quinoline quinone repeat" evidence="1">
    <location>
        <begin position="398"/>
        <end position="444"/>
    </location>
</feature>
<dbReference type="InterPro" id="IPR011047">
    <property type="entry name" value="Quinoprotein_ADH-like_sf"/>
</dbReference>
<accession>A0A238JG15</accession>
<proteinExistence type="predicted"/>
<gene>
    <name evidence="2" type="primary">bamB</name>
    <name evidence="2" type="ORF">TRP8649_03029</name>
</gene>
<protein>
    <submittedName>
        <fullName evidence="2">Outer membrane protein assembly factor BamB</fullName>
    </submittedName>
</protein>
<dbReference type="Pfam" id="PF13360">
    <property type="entry name" value="PQQ_2"/>
    <property type="match status" value="2"/>
</dbReference>
<reference evidence="3" key="1">
    <citation type="submission" date="2017-05" db="EMBL/GenBank/DDBJ databases">
        <authorList>
            <person name="Rodrigo-Torres L."/>
            <person name="Arahal R. D."/>
            <person name="Lucena T."/>
        </authorList>
    </citation>
    <scope>NUCLEOTIDE SEQUENCE [LARGE SCALE GENOMIC DNA]</scope>
    <source>
        <strain evidence="3">CECT 8649</strain>
    </source>
</reference>
<evidence type="ECO:0000313" key="3">
    <source>
        <dbReference type="Proteomes" id="UP000225972"/>
    </source>
</evidence>
<keyword evidence="3" id="KW-1185">Reference proteome</keyword>
<name>A0A238JG15_9RHOB</name>
<dbReference type="PANTHER" id="PTHR34512:SF30">
    <property type="entry name" value="OUTER MEMBRANE PROTEIN ASSEMBLY FACTOR BAMB"/>
    <property type="match status" value="1"/>
</dbReference>
<dbReference type="AlphaFoldDB" id="A0A238JG15"/>
<dbReference type="EMBL" id="FXXP01000002">
    <property type="protein sequence ID" value="SMX28902.1"/>
    <property type="molecule type" value="Genomic_DNA"/>
</dbReference>
<sequence>MHKANMFGFVGLVVGALTLAGCAEREEILTGERLGVREVLKGDYQSDAPLSTDGSRALSLLASQSNSSWTQSMVSPHARISHPALGKSLGQIWAAKIGEGDSRKVRLNVDPVVADGRVFVMDAAFVVRAVSTSGETLWNRDLTPLQDNAKEARGGGLAVVGGVLYVASGFGTVSALDASNGKELWVQRLGGTATGAPTVRDGVLYIVSGDKVAWALEADSGRIRWQIEGAGDAHNVAGTPAPAVSDKHVVFSFGESNVQAAFRQGGLQLWSADILGRRNGISVANVDDVTGDPVISGDTVYVGTHSGRVVALSLFNGDRLWTTKQGALGPVWPAGDSVFFVSDRNELVRLDAATGEQIWAKDLPGWVSRKKPNKRRDSSYAHYGPILAGGRLIVAGSDGKVRSFAPEDGALLSAFDIKGGATARPVVAGNTLYVVSGDGVLHAYR</sequence>
<dbReference type="InterPro" id="IPR002372">
    <property type="entry name" value="PQQ_rpt_dom"/>
</dbReference>
<evidence type="ECO:0000313" key="2">
    <source>
        <dbReference type="EMBL" id="SMX28902.1"/>
    </source>
</evidence>
<dbReference type="InterPro" id="IPR018391">
    <property type="entry name" value="PQQ_b-propeller_rpt"/>
</dbReference>